<proteinExistence type="predicted"/>
<accession>A0A386KR05</accession>
<protein>
    <submittedName>
        <fullName evidence="1">Head-tail connector</fullName>
    </submittedName>
</protein>
<reference evidence="1 2" key="1">
    <citation type="submission" date="2018-08" db="EMBL/GenBank/DDBJ databases">
        <title>The isolation and characterization of a novel rhizosphere caulophage that is similar to lambdoid phages.</title>
        <authorList>
            <person name="Berrios L."/>
            <person name="Ely B."/>
        </authorList>
    </citation>
    <scope>NUCLEOTIDE SEQUENCE [LARGE SCALE GENOMIC DNA]</scope>
</reference>
<keyword evidence="2" id="KW-1185">Reference proteome</keyword>
<name>A0A386KR05_9CAUD</name>
<organism evidence="1 2">
    <name type="scientific">Caulobacter phage Kronos</name>
    <dbReference type="NCBI Taxonomy" id="2340873"/>
    <lineage>
        <taxon>Viruses</taxon>
        <taxon>Duplodnaviria</taxon>
        <taxon>Heunggongvirae</taxon>
        <taxon>Uroviricota</taxon>
        <taxon>Caudoviricetes</taxon>
        <taxon>Caudoviricetes incertae sedis</taxon>
        <taxon>Kronosvirus</taxon>
        <taxon>Kronosvirus pelion</taxon>
    </lineage>
</organism>
<dbReference type="EMBL" id="MH884648">
    <property type="protein sequence ID" value="AYD87660.1"/>
    <property type="molecule type" value="Genomic_DNA"/>
</dbReference>
<evidence type="ECO:0000313" key="1">
    <source>
        <dbReference type="EMBL" id="AYD87660.1"/>
    </source>
</evidence>
<dbReference type="Proteomes" id="UP000269323">
    <property type="component" value="Segment"/>
</dbReference>
<evidence type="ECO:0000313" key="2">
    <source>
        <dbReference type="Proteomes" id="UP000269323"/>
    </source>
</evidence>
<sequence length="243" mass="26959">MQYDPFWPFYTLDCAPRSSLYGQRPTLRRIGAPGPLLSFAEARLHLKLDPLPLHPTTRALLPDADVAPNPDDALVKGLLLAVQAEVDGWSGFLNRAVAEQTWELSFSSFPTAFRLPLPPFREILSVKSLGLDGEWVDVDEVWQVEPGDVAQPCALFRLQPGGVWPDLPNYTYAPLSAVQIRFKAGYQAGDPELELVKAYAKLRLGTFYENRESSLVGTTAVDLPGFANMLENVRANCPDFLRS</sequence>